<gene>
    <name evidence="2" type="ORF">NDU88_004535</name>
</gene>
<feature type="domain" description="Cyclic nucleotide-binding" evidence="1">
    <location>
        <begin position="14"/>
        <end position="79"/>
    </location>
</feature>
<organism evidence="2 3">
    <name type="scientific">Pleurodeles waltl</name>
    <name type="common">Iberian ribbed newt</name>
    <dbReference type="NCBI Taxonomy" id="8319"/>
    <lineage>
        <taxon>Eukaryota</taxon>
        <taxon>Metazoa</taxon>
        <taxon>Chordata</taxon>
        <taxon>Craniata</taxon>
        <taxon>Vertebrata</taxon>
        <taxon>Euteleostomi</taxon>
        <taxon>Amphibia</taxon>
        <taxon>Batrachia</taxon>
        <taxon>Caudata</taxon>
        <taxon>Salamandroidea</taxon>
        <taxon>Salamandridae</taxon>
        <taxon>Pleurodelinae</taxon>
        <taxon>Pleurodeles</taxon>
    </lineage>
</organism>
<proteinExistence type="predicted"/>
<keyword evidence="3" id="KW-1185">Reference proteome</keyword>
<dbReference type="PROSITE" id="PS50042">
    <property type="entry name" value="CNMP_BINDING_3"/>
    <property type="match status" value="1"/>
</dbReference>
<evidence type="ECO:0000313" key="2">
    <source>
        <dbReference type="EMBL" id="KAJ1126126.1"/>
    </source>
</evidence>
<comment type="caution">
    <text evidence="2">The sequence shown here is derived from an EMBL/GenBank/DDBJ whole genome shotgun (WGS) entry which is preliminary data.</text>
</comment>
<evidence type="ECO:0000259" key="1">
    <source>
        <dbReference type="PROSITE" id="PS50042"/>
    </source>
</evidence>
<name>A0AAV7PCT7_PLEWA</name>
<accession>A0AAV7PCT7</accession>
<dbReference type="Proteomes" id="UP001066276">
    <property type="component" value="Chromosome 7"/>
</dbReference>
<evidence type="ECO:0000313" key="3">
    <source>
        <dbReference type="Proteomes" id="UP001066276"/>
    </source>
</evidence>
<protein>
    <recommendedName>
        <fullName evidence="1">Cyclic nucleotide-binding domain-containing protein</fullName>
    </recommendedName>
</protein>
<reference evidence="2" key="1">
    <citation type="journal article" date="2022" name="bioRxiv">
        <title>Sequencing and chromosome-scale assembly of the giantPleurodeles waltlgenome.</title>
        <authorList>
            <person name="Brown T."/>
            <person name="Elewa A."/>
            <person name="Iarovenko S."/>
            <person name="Subramanian E."/>
            <person name="Araus A.J."/>
            <person name="Petzold A."/>
            <person name="Susuki M."/>
            <person name="Suzuki K.-i.T."/>
            <person name="Hayashi T."/>
            <person name="Toyoda A."/>
            <person name="Oliveira C."/>
            <person name="Osipova E."/>
            <person name="Leigh N.D."/>
            <person name="Simon A."/>
            <person name="Yun M.H."/>
        </authorList>
    </citation>
    <scope>NUCLEOTIDE SEQUENCE</scope>
    <source>
        <strain evidence="2">20211129_DDA</strain>
        <tissue evidence="2">Liver</tissue>
    </source>
</reference>
<dbReference type="EMBL" id="JANPWB010000011">
    <property type="protein sequence ID" value="KAJ1126126.1"/>
    <property type="molecule type" value="Genomic_DNA"/>
</dbReference>
<dbReference type="InterPro" id="IPR000595">
    <property type="entry name" value="cNMP-bd_dom"/>
</dbReference>
<dbReference type="AlphaFoldDB" id="A0AAV7PCT7"/>
<sequence length="97" mass="10430">MVSAEGKVRAAMRLLVEAGCIDLVVSEVVRSRPVHRMQNGAKSGEYGLAHQPRREWPAWCRATSRATLWGLEVSTLHRLATALLGGGPDESGPAQPA</sequence>